<sequence length="847" mass="93174">MTSDLPGRLVIDNKSDLEGTVMTSLIYIASIKIHSTAVWAALLGLLLITSACSTPNYRMSVVTWNVQYRTLPVSSSPCCDLVPNRAEQISNKILTQDIDVLAINEAFDDAIEDVLVDKLPAGGFGHFVKVIEGESGGKFEVSSTSEVSDIISGRLVIGVSAIAPFECALVDACQDSGLMVFSKYPFRNLPAPRATVVPSDQLTATSGTSSWLDVGFRQYLLCEGVFRGCSDCAANKGVGLVRIEHPAGITYSVAFTHAEACSVDRGVAPLIRDVGFDVPPDRTAERLFKDTHGGIPADEPLLLMGDFNVDGNIRKMRSEWQSKFNTTGRFFTDEFEDGWDAQFPASLAPAERDPGFTAGLTSSGGPDDYSRLDYVLWNDPVMSQFNDGMCVQHVRVLTDMVRSRFGHDLSDHYPVQFTLNAPYDYCGPREARLVQVTDFVDPDHTARFIGSNIRINYKRGAQWYLVKEPGTYTISARVSSGTTPRVEVYSTLNLSTPLRPQRGASGTFGDTQQGTFTGPTYASPSEPFFIKVSHIDNTIGAYELLVHRHRGFSIDDSIVLYPNSLTTADYPLPTVGSGLGLWYRIDTDGPFSGAAQSMTFRANAATNRFSVALFNADASVRQPASLGELLRSDVSDNNATFFLNIVPLTAFSLAFPYTVQWQTNLNVLLVRQDSDTLYPGRIIARQQTDQPDIFGEDDDDVRIQFHADGLPVYTVDREDVEIRLVRAPNLGDFDSESVRNIDSRVGCSIGFLDTLTVDLIEDDSEFRGPDDHILGFMGFDRGMTIERLALDETERVQSVWPMSGDGGLYRFMYNMAHGTHQQFSGTNKRTVTASNRNTSLPPLTCAR</sequence>
<comment type="caution">
    <text evidence="3">The sequence shown here is derived from an EMBL/GenBank/DDBJ whole genome shotgun (WGS) entry which is preliminary data.</text>
</comment>
<feature type="domain" description="Endonuclease/exonuclease/phosphatase" evidence="2">
    <location>
        <begin position="62"/>
        <end position="412"/>
    </location>
</feature>
<evidence type="ECO:0000256" key="1">
    <source>
        <dbReference type="SAM" id="MobiDB-lite"/>
    </source>
</evidence>
<organism evidence="3 4">
    <name type="scientific">Candidatus Thiodiazotropha taylori</name>
    <dbReference type="NCBI Taxonomy" id="2792791"/>
    <lineage>
        <taxon>Bacteria</taxon>
        <taxon>Pseudomonadati</taxon>
        <taxon>Pseudomonadota</taxon>
        <taxon>Gammaproteobacteria</taxon>
        <taxon>Chromatiales</taxon>
        <taxon>Sedimenticolaceae</taxon>
        <taxon>Candidatus Thiodiazotropha</taxon>
    </lineage>
</organism>
<dbReference type="SUPFAM" id="SSF56219">
    <property type="entry name" value="DNase I-like"/>
    <property type="match status" value="1"/>
</dbReference>
<feature type="compositionally biased region" description="Polar residues" evidence="1">
    <location>
        <begin position="824"/>
        <end position="841"/>
    </location>
</feature>
<dbReference type="AlphaFoldDB" id="A0A9E4T897"/>
<accession>A0A9E4T897</accession>
<dbReference type="PANTHER" id="PTHR16320:SF23">
    <property type="entry name" value="SPHINGOMYELINASE C 1"/>
    <property type="match status" value="1"/>
</dbReference>
<evidence type="ECO:0000313" key="3">
    <source>
        <dbReference type="EMBL" id="MCG7949173.1"/>
    </source>
</evidence>
<dbReference type="InterPro" id="IPR038772">
    <property type="entry name" value="Sph/SMPD2-like"/>
</dbReference>
<gene>
    <name evidence="3" type="ORF">JAZ07_22780</name>
</gene>
<keyword evidence="3" id="KW-0255">Endonuclease</keyword>
<keyword evidence="3" id="KW-0540">Nuclease</keyword>
<dbReference type="EMBL" id="JAEPCM010000858">
    <property type="protein sequence ID" value="MCG7949173.1"/>
    <property type="molecule type" value="Genomic_DNA"/>
</dbReference>
<feature type="region of interest" description="Disordered" evidence="1">
    <location>
        <begin position="824"/>
        <end position="847"/>
    </location>
</feature>
<dbReference type="GO" id="GO:0004767">
    <property type="term" value="F:sphingomyelin phosphodiesterase activity"/>
    <property type="evidence" value="ECO:0007669"/>
    <property type="project" value="InterPro"/>
</dbReference>
<dbReference type="Gene3D" id="3.60.10.10">
    <property type="entry name" value="Endonuclease/exonuclease/phosphatase"/>
    <property type="match status" value="1"/>
</dbReference>
<proteinExistence type="predicted"/>
<protein>
    <submittedName>
        <fullName evidence="3">Endonuclease/exonuclease/phosphatase family protein</fullName>
    </submittedName>
</protein>
<name>A0A9E4T897_9GAMM</name>
<evidence type="ECO:0000259" key="2">
    <source>
        <dbReference type="Pfam" id="PF03372"/>
    </source>
</evidence>
<dbReference type="GO" id="GO:0004519">
    <property type="term" value="F:endonuclease activity"/>
    <property type="evidence" value="ECO:0007669"/>
    <property type="project" value="UniProtKB-KW"/>
</dbReference>
<dbReference type="InterPro" id="IPR005135">
    <property type="entry name" value="Endo/exonuclease/phosphatase"/>
</dbReference>
<reference evidence="3" key="1">
    <citation type="journal article" date="2021" name="Proc. Natl. Acad. Sci. U.S.A.">
        <title>Global biogeography of chemosynthetic symbionts reveals both localized and globally distributed symbiont groups. .</title>
        <authorList>
            <person name="Osvatic J.T."/>
            <person name="Wilkins L.G.E."/>
            <person name="Leibrecht L."/>
            <person name="Leray M."/>
            <person name="Zauner S."/>
            <person name="Polzin J."/>
            <person name="Camacho Y."/>
            <person name="Gros O."/>
            <person name="van Gils J.A."/>
            <person name="Eisen J.A."/>
            <person name="Petersen J.M."/>
            <person name="Yuen B."/>
        </authorList>
    </citation>
    <scope>NUCLEOTIDE SEQUENCE</scope>
    <source>
        <strain evidence="3">MAGclacostrist064TRANS</strain>
    </source>
</reference>
<dbReference type="InterPro" id="IPR036691">
    <property type="entry name" value="Endo/exonu/phosph_ase_sf"/>
</dbReference>
<evidence type="ECO:0000313" key="4">
    <source>
        <dbReference type="Proteomes" id="UP000886667"/>
    </source>
</evidence>
<keyword evidence="3" id="KW-0378">Hydrolase</keyword>
<dbReference type="Proteomes" id="UP000886667">
    <property type="component" value="Unassembled WGS sequence"/>
</dbReference>
<dbReference type="Pfam" id="PF03372">
    <property type="entry name" value="Exo_endo_phos"/>
    <property type="match status" value="1"/>
</dbReference>
<dbReference type="PANTHER" id="PTHR16320">
    <property type="entry name" value="SPHINGOMYELINASE FAMILY MEMBER"/>
    <property type="match status" value="1"/>
</dbReference>